<name>A0A838B6Z4_9HYPH</name>
<evidence type="ECO:0000313" key="2">
    <source>
        <dbReference type="Proteomes" id="UP000558284"/>
    </source>
</evidence>
<dbReference type="SUPFAM" id="SSF52129">
    <property type="entry name" value="Caspase-like"/>
    <property type="match status" value="1"/>
</dbReference>
<dbReference type="Proteomes" id="UP000558284">
    <property type="component" value="Unassembled WGS sequence"/>
</dbReference>
<accession>A0A838B6Z4</accession>
<dbReference type="RefSeq" id="WP_181058572.1">
    <property type="nucleotide sequence ID" value="NZ_JACDTY010000007.1"/>
</dbReference>
<dbReference type="InterPro" id="IPR029030">
    <property type="entry name" value="Caspase-like_dom_sf"/>
</dbReference>
<protein>
    <submittedName>
        <fullName evidence="1">Caspase family protein</fullName>
    </submittedName>
</protein>
<dbReference type="AlphaFoldDB" id="A0A838B6Z4"/>
<dbReference type="EMBL" id="JACDTY010000007">
    <property type="protein sequence ID" value="MBA1141689.1"/>
    <property type="molecule type" value="Genomic_DNA"/>
</dbReference>
<reference evidence="1 2" key="1">
    <citation type="submission" date="2020-07" db="EMBL/GenBank/DDBJ databases">
        <title>Definition of the novel symbiovar canariense within Mesorhizobium novociceri, a new species of genus Mesorhizobium nodulating Cicer canariense in the Caldera de Taburiente National Park (La Palma, Canary Islands).</title>
        <authorList>
            <person name="Leon-Barrios M."/>
            <person name="Perez-Yepez J."/>
            <person name="Flores-Felix J.D."/>
            <person name="Ramirez-Baena M.H."/>
            <person name="Pulido-Suarez L."/>
            <person name="Igual J.M."/>
            <person name="Velazquez E."/>
            <person name="Peix A."/>
        </authorList>
    </citation>
    <scope>NUCLEOTIDE SEQUENCE [LARGE SCALE GENOMIC DNA]</scope>
    <source>
        <strain evidence="1 2">CCANP35</strain>
    </source>
</reference>
<keyword evidence="2" id="KW-1185">Reference proteome</keyword>
<proteinExistence type="predicted"/>
<organism evidence="1 2">
    <name type="scientific">Mesorhizobium neociceri</name>
    <dbReference type="NCBI Taxonomy" id="1307853"/>
    <lineage>
        <taxon>Bacteria</taxon>
        <taxon>Pseudomonadati</taxon>
        <taxon>Pseudomonadota</taxon>
        <taxon>Alphaproteobacteria</taxon>
        <taxon>Hyphomicrobiales</taxon>
        <taxon>Phyllobacteriaceae</taxon>
        <taxon>Mesorhizobium</taxon>
    </lineage>
</organism>
<comment type="caution">
    <text evidence="1">The sequence shown here is derived from an EMBL/GenBank/DDBJ whole genome shotgun (WGS) entry which is preliminary data.</text>
</comment>
<sequence>MGAAPIIVLLDACRNDPFPPGTLLKLAPGDKGKPISAGGLGEMRGVVSLKAGGEAKGSADDSLGQVISFAAEPGKVALDGPTDGNSPYAAAICAISAVRNSAPFCA</sequence>
<gene>
    <name evidence="1" type="ORF">H0241_15665</name>
</gene>
<evidence type="ECO:0000313" key="1">
    <source>
        <dbReference type="EMBL" id="MBA1141689.1"/>
    </source>
</evidence>